<dbReference type="AlphaFoldDB" id="A0AAV5WJS1"/>
<feature type="region of interest" description="Disordered" evidence="1">
    <location>
        <begin position="93"/>
        <end position="114"/>
    </location>
</feature>
<evidence type="ECO:0000313" key="2">
    <source>
        <dbReference type="EMBL" id="GMT30795.1"/>
    </source>
</evidence>
<dbReference type="Proteomes" id="UP001432322">
    <property type="component" value="Unassembled WGS sequence"/>
</dbReference>
<proteinExistence type="predicted"/>
<accession>A0AAV5WJS1</accession>
<comment type="caution">
    <text evidence="2">The sequence shown here is derived from an EMBL/GenBank/DDBJ whole genome shotgun (WGS) entry which is preliminary data.</text>
</comment>
<reference evidence="2" key="1">
    <citation type="submission" date="2023-10" db="EMBL/GenBank/DDBJ databases">
        <title>Genome assembly of Pristionchus species.</title>
        <authorList>
            <person name="Yoshida K."/>
            <person name="Sommer R.J."/>
        </authorList>
    </citation>
    <scope>NUCLEOTIDE SEQUENCE</scope>
    <source>
        <strain evidence="2">RS5133</strain>
    </source>
</reference>
<keyword evidence="3" id="KW-1185">Reference proteome</keyword>
<dbReference type="EMBL" id="BTSY01000005">
    <property type="protein sequence ID" value="GMT30795.1"/>
    <property type="molecule type" value="Genomic_DNA"/>
</dbReference>
<gene>
    <name evidence="2" type="ORF">PFISCL1PPCAC_22092</name>
</gene>
<protein>
    <submittedName>
        <fullName evidence="2">Uncharacterized protein</fullName>
    </submittedName>
</protein>
<name>A0AAV5WJS1_9BILA</name>
<organism evidence="2 3">
    <name type="scientific">Pristionchus fissidentatus</name>
    <dbReference type="NCBI Taxonomy" id="1538716"/>
    <lineage>
        <taxon>Eukaryota</taxon>
        <taxon>Metazoa</taxon>
        <taxon>Ecdysozoa</taxon>
        <taxon>Nematoda</taxon>
        <taxon>Chromadorea</taxon>
        <taxon>Rhabditida</taxon>
        <taxon>Rhabditina</taxon>
        <taxon>Diplogasteromorpha</taxon>
        <taxon>Diplogasteroidea</taxon>
        <taxon>Neodiplogasteridae</taxon>
        <taxon>Pristionchus</taxon>
    </lineage>
</organism>
<evidence type="ECO:0000313" key="3">
    <source>
        <dbReference type="Proteomes" id="UP001432322"/>
    </source>
</evidence>
<evidence type="ECO:0000256" key="1">
    <source>
        <dbReference type="SAM" id="MobiDB-lite"/>
    </source>
</evidence>
<feature type="non-terminal residue" evidence="2">
    <location>
        <position position="1"/>
    </location>
</feature>
<feature type="non-terminal residue" evidence="2">
    <location>
        <position position="126"/>
    </location>
</feature>
<sequence>ESSSFCGFVESPENRTRGNAIGEMRDESFSPFTDYGREVSAEREMISEQIEMAVDTNRDDMDIDEILDRLDFSDRSEPSDVFNDLYDEYENGSGRRGDIDIAADPFDDSERSDLSDVFEELYQEYG</sequence>